<dbReference type="GO" id="GO:0030246">
    <property type="term" value="F:carbohydrate binding"/>
    <property type="evidence" value="ECO:0000318"/>
    <property type="project" value="GO_Central"/>
</dbReference>
<dbReference type="EMBL" id="AMQM01006151">
    <property type="status" value="NOT_ANNOTATED_CDS"/>
    <property type="molecule type" value="Genomic_DNA"/>
</dbReference>
<dbReference type="Gene3D" id="3.10.100.10">
    <property type="entry name" value="Mannose-Binding Protein A, subunit A"/>
    <property type="match status" value="2"/>
</dbReference>
<dbReference type="InParanoid" id="T1FC46"/>
<evidence type="ECO:0000259" key="1">
    <source>
        <dbReference type="PROSITE" id="PS50041"/>
    </source>
</evidence>
<dbReference type="EnsemblMetazoa" id="HelroT177721">
    <property type="protein sequence ID" value="HelroP177721"/>
    <property type="gene ID" value="HelroG177721"/>
</dbReference>
<reference evidence="3" key="3">
    <citation type="submission" date="2015-06" db="UniProtKB">
        <authorList>
            <consortium name="EnsemblMetazoa"/>
        </authorList>
    </citation>
    <scope>IDENTIFICATION</scope>
</reference>
<reference evidence="2 4" key="2">
    <citation type="journal article" date="2013" name="Nature">
        <title>Insights into bilaterian evolution from three spiralian genomes.</title>
        <authorList>
            <person name="Simakov O."/>
            <person name="Marletaz F."/>
            <person name="Cho S.J."/>
            <person name="Edsinger-Gonzales E."/>
            <person name="Havlak P."/>
            <person name="Hellsten U."/>
            <person name="Kuo D.H."/>
            <person name="Larsson T."/>
            <person name="Lv J."/>
            <person name="Arendt D."/>
            <person name="Savage R."/>
            <person name="Osoegawa K."/>
            <person name="de Jong P."/>
            <person name="Grimwood J."/>
            <person name="Chapman J.A."/>
            <person name="Shapiro H."/>
            <person name="Aerts A."/>
            <person name="Otillar R.P."/>
            <person name="Terry A.Y."/>
            <person name="Boore J.L."/>
            <person name="Grigoriev I.V."/>
            <person name="Lindberg D.R."/>
            <person name="Seaver E.C."/>
            <person name="Weisblat D.A."/>
            <person name="Putnam N.H."/>
            <person name="Rokhsar D.S."/>
        </authorList>
    </citation>
    <scope>NUCLEOTIDE SEQUENCE</scope>
</reference>
<dbReference type="InterPro" id="IPR001304">
    <property type="entry name" value="C-type_lectin-like"/>
</dbReference>
<dbReference type="GeneID" id="20206395"/>
<dbReference type="EMBL" id="KB097304">
    <property type="protein sequence ID" value="ESN97666.1"/>
    <property type="molecule type" value="Genomic_DNA"/>
</dbReference>
<feature type="domain" description="C-type lectin" evidence="1">
    <location>
        <begin position="234"/>
        <end position="354"/>
    </location>
</feature>
<dbReference type="CDD" id="cd00037">
    <property type="entry name" value="CLECT"/>
    <property type="match status" value="1"/>
</dbReference>
<dbReference type="CTD" id="20206395"/>
<dbReference type="AlphaFoldDB" id="T1FC46"/>
<dbReference type="GO" id="GO:0006955">
    <property type="term" value="P:immune response"/>
    <property type="evidence" value="ECO:0000318"/>
    <property type="project" value="GO_Central"/>
</dbReference>
<dbReference type="HOGENOM" id="CLU_774520_0_0_1"/>
<dbReference type="SUPFAM" id="SSF56436">
    <property type="entry name" value="C-type lectin-like"/>
    <property type="match status" value="2"/>
</dbReference>
<evidence type="ECO:0000313" key="3">
    <source>
        <dbReference type="EnsemblMetazoa" id="HelroP177721"/>
    </source>
</evidence>
<dbReference type="KEGG" id="hro:HELRODRAFT_177721"/>
<accession>T1FC46</accession>
<dbReference type="PROSITE" id="PS50041">
    <property type="entry name" value="C_TYPE_LECTIN_2"/>
    <property type="match status" value="1"/>
</dbReference>
<dbReference type="SMART" id="SM00034">
    <property type="entry name" value="CLECT"/>
    <property type="match status" value="2"/>
</dbReference>
<evidence type="ECO:0000313" key="2">
    <source>
        <dbReference type="EMBL" id="ESN97666.1"/>
    </source>
</evidence>
<dbReference type="InterPro" id="IPR016186">
    <property type="entry name" value="C-type_lectin-like/link_sf"/>
</dbReference>
<dbReference type="Proteomes" id="UP000015101">
    <property type="component" value="Unassembled WGS sequence"/>
</dbReference>
<evidence type="ECO:0000313" key="4">
    <source>
        <dbReference type="Proteomes" id="UP000015101"/>
    </source>
</evidence>
<dbReference type="GO" id="GO:0038187">
    <property type="term" value="F:pattern recognition receptor activity"/>
    <property type="evidence" value="ECO:0000318"/>
    <property type="project" value="GO_Central"/>
</dbReference>
<dbReference type="InterPro" id="IPR016187">
    <property type="entry name" value="CTDL_fold"/>
</dbReference>
<keyword evidence="4" id="KW-1185">Reference proteome</keyword>
<organism evidence="3 4">
    <name type="scientific">Helobdella robusta</name>
    <name type="common">Californian leech</name>
    <dbReference type="NCBI Taxonomy" id="6412"/>
    <lineage>
        <taxon>Eukaryota</taxon>
        <taxon>Metazoa</taxon>
        <taxon>Spiralia</taxon>
        <taxon>Lophotrochozoa</taxon>
        <taxon>Annelida</taxon>
        <taxon>Clitellata</taxon>
        <taxon>Hirudinea</taxon>
        <taxon>Rhynchobdellida</taxon>
        <taxon>Glossiphoniidae</taxon>
        <taxon>Helobdella</taxon>
    </lineage>
</organism>
<protein>
    <recommendedName>
        <fullName evidence="1">C-type lectin domain-containing protein</fullName>
    </recommendedName>
</protein>
<dbReference type="RefSeq" id="XP_009024127.1">
    <property type="nucleotide sequence ID" value="XM_009025879.1"/>
</dbReference>
<sequence>MYVRAYSHLAANSKITNVCFDDAMNFTIQLGANSVGDCLNKCWRATKMNLRGINYVTSARSCSCVPKMNVWYGVTAKLTGGCLAFFAHEKDCPAGFDYVVEYNKCYSFQVTAKNWINSRDSCNGLLNSHLVIIEDSIENKVINSYSAAKYARYTYINGWASNKSVFGIESSKLCSVLCLSEQLSACKGFEYNGGNGECKVAGGFVIGVNKSAPASFVRFRVVEDCPIDSTYVPAMKSCLSFVNLTTSWHTARETCKNMAPNFHSVVNESPDDTLALRKYLGSILVLDVKNFHPKDSEEEQCRAVPCKEYDPMTVVYENWLKKNLIKSSDSCIYVDPDLYWYYSGCDEKRCIVCQLGIF</sequence>
<reference evidence="4" key="1">
    <citation type="submission" date="2012-12" db="EMBL/GenBank/DDBJ databases">
        <authorList>
            <person name="Hellsten U."/>
            <person name="Grimwood J."/>
            <person name="Chapman J.A."/>
            <person name="Shapiro H."/>
            <person name="Aerts A."/>
            <person name="Otillar R.P."/>
            <person name="Terry A.Y."/>
            <person name="Boore J.L."/>
            <person name="Simakov O."/>
            <person name="Marletaz F."/>
            <person name="Cho S.-J."/>
            <person name="Edsinger-Gonzales E."/>
            <person name="Havlak P."/>
            <person name="Kuo D.-H."/>
            <person name="Larsson T."/>
            <person name="Lv J."/>
            <person name="Arendt D."/>
            <person name="Savage R."/>
            <person name="Osoegawa K."/>
            <person name="de Jong P."/>
            <person name="Lindberg D.R."/>
            <person name="Seaver E.C."/>
            <person name="Weisblat D.A."/>
            <person name="Putnam N.H."/>
            <person name="Grigoriev I.V."/>
            <person name="Rokhsar D.S."/>
        </authorList>
    </citation>
    <scope>NUCLEOTIDE SEQUENCE</scope>
</reference>
<proteinExistence type="predicted"/>
<name>T1FC46_HELRO</name>
<gene>
    <name evidence="3" type="primary">20206395</name>
    <name evidence="2" type="ORF">HELRODRAFT_177721</name>
</gene>
<dbReference type="GO" id="GO:0009897">
    <property type="term" value="C:external side of plasma membrane"/>
    <property type="evidence" value="ECO:0000318"/>
    <property type="project" value="GO_Central"/>
</dbReference>